<evidence type="ECO:0000256" key="1">
    <source>
        <dbReference type="SAM" id="MobiDB-lite"/>
    </source>
</evidence>
<protein>
    <submittedName>
        <fullName evidence="2">Uncharacterized protein</fullName>
    </submittedName>
</protein>
<proteinExistence type="predicted"/>
<feature type="region of interest" description="Disordered" evidence="1">
    <location>
        <begin position="41"/>
        <end position="68"/>
    </location>
</feature>
<dbReference type="Proteomes" id="UP001632038">
    <property type="component" value="Unassembled WGS sequence"/>
</dbReference>
<dbReference type="EMBL" id="JAVIJP010000026">
    <property type="protein sequence ID" value="KAL3636867.1"/>
    <property type="molecule type" value="Genomic_DNA"/>
</dbReference>
<accession>A0ABD3D4E5</accession>
<comment type="caution">
    <text evidence="2">The sequence shown here is derived from an EMBL/GenBank/DDBJ whole genome shotgun (WGS) entry which is preliminary data.</text>
</comment>
<evidence type="ECO:0000313" key="3">
    <source>
        <dbReference type="Proteomes" id="UP001632038"/>
    </source>
</evidence>
<feature type="compositionally biased region" description="Polar residues" evidence="1">
    <location>
        <begin position="43"/>
        <end position="53"/>
    </location>
</feature>
<organism evidence="2 3">
    <name type="scientific">Castilleja foliolosa</name>
    <dbReference type="NCBI Taxonomy" id="1961234"/>
    <lineage>
        <taxon>Eukaryota</taxon>
        <taxon>Viridiplantae</taxon>
        <taxon>Streptophyta</taxon>
        <taxon>Embryophyta</taxon>
        <taxon>Tracheophyta</taxon>
        <taxon>Spermatophyta</taxon>
        <taxon>Magnoliopsida</taxon>
        <taxon>eudicotyledons</taxon>
        <taxon>Gunneridae</taxon>
        <taxon>Pentapetalae</taxon>
        <taxon>asterids</taxon>
        <taxon>lamiids</taxon>
        <taxon>Lamiales</taxon>
        <taxon>Orobanchaceae</taxon>
        <taxon>Pedicularideae</taxon>
        <taxon>Castillejinae</taxon>
        <taxon>Castilleja</taxon>
    </lineage>
</organism>
<dbReference type="AlphaFoldDB" id="A0ABD3D4E5"/>
<sequence>MIFSSHCSFELIRQSSREWPQCSRLEGISEQYVRLEEVVEQMRMSQQGQSTPTDEQHPTRSSSTDDEI</sequence>
<keyword evidence="3" id="KW-1185">Reference proteome</keyword>
<evidence type="ECO:0000313" key="2">
    <source>
        <dbReference type="EMBL" id="KAL3636867.1"/>
    </source>
</evidence>
<reference evidence="3" key="1">
    <citation type="journal article" date="2024" name="IScience">
        <title>Strigolactones Initiate the Formation of Haustorium-like Structures in Castilleja.</title>
        <authorList>
            <person name="Buerger M."/>
            <person name="Peterson D."/>
            <person name="Chory J."/>
        </authorList>
    </citation>
    <scope>NUCLEOTIDE SEQUENCE [LARGE SCALE GENOMIC DNA]</scope>
</reference>
<name>A0ABD3D4E5_9LAMI</name>
<gene>
    <name evidence="2" type="ORF">CASFOL_019166</name>
</gene>